<dbReference type="Proteomes" id="UP001283361">
    <property type="component" value="Unassembled WGS sequence"/>
</dbReference>
<sequence>MSPTWAVASKSTVSDDRYRPDGSQIVKLQFPLTRPTDSVKSLIMKRMYPVKKPMFPQPAQRPVPDFRRHFLCCKEICYSDLSVSRLESIHQRLHIECLDRKLLSLSPAEWTNK</sequence>
<evidence type="ECO:0000313" key="1">
    <source>
        <dbReference type="EMBL" id="KAK3777882.1"/>
    </source>
</evidence>
<gene>
    <name evidence="1" type="ORF">RRG08_038128</name>
</gene>
<evidence type="ECO:0000313" key="2">
    <source>
        <dbReference type="Proteomes" id="UP001283361"/>
    </source>
</evidence>
<proteinExistence type="predicted"/>
<keyword evidence="2" id="KW-1185">Reference proteome</keyword>
<name>A0AAE1A0B9_9GAST</name>
<reference evidence="1" key="1">
    <citation type="journal article" date="2023" name="G3 (Bethesda)">
        <title>A reference genome for the long-term kleptoplast-retaining sea slug Elysia crispata morphotype clarki.</title>
        <authorList>
            <person name="Eastman K.E."/>
            <person name="Pendleton A.L."/>
            <person name="Shaikh M.A."/>
            <person name="Suttiyut T."/>
            <person name="Ogas R."/>
            <person name="Tomko P."/>
            <person name="Gavelis G."/>
            <person name="Widhalm J.R."/>
            <person name="Wisecaver J.H."/>
        </authorList>
    </citation>
    <scope>NUCLEOTIDE SEQUENCE</scope>
    <source>
        <strain evidence="1">ECLA1</strain>
    </source>
</reference>
<dbReference type="AlphaFoldDB" id="A0AAE1A0B9"/>
<accession>A0AAE1A0B9</accession>
<protein>
    <submittedName>
        <fullName evidence="1">Uncharacterized protein</fullName>
    </submittedName>
</protein>
<dbReference type="EMBL" id="JAWDGP010003058">
    <property type="protein sequence ID" value="KAK3777882.1"/>
    <property type="molecule type" value="Genomic_DNA"/>
</dbReference>
<organism evidence="1 2">
    <name type="scientific">Elysia crispata</name>
    <name type="common">lettuce slug</name>
    <dbReference type="NCBI Taxonomy" id="231223"/>
    <lineage>
        <taxon>Eukaryota</taxon>
        <taxon>Metazoa</taxon>
        <taxon>Spiralia</taxon>
        <taxon>Lophotrochozoa</taxon>
        <taxon>Mollusca</taxon>
        <taxon>Gastropoda</taxon>
        <taxon>Heterobranchia</taxon>
        <taxon>Euthyneura</taxon>
        <taxon>Panpulmonata</taxon>
        <taxon>Sacoglossa</taxon>
        <taxon>Placobranchoidea</taxon>
        <taxon>Plakobranchidae</taxon>
        <taxon>Elysia</taxon>
    </lineage>
</organism>
<comment type="caution">
    <text evidence="1">The sequence shown here is derived from an EMBL/GenBank/DDBJ whole genome shotgun (WGS) entry which is preliminary data.</text>
</comment>